<keyword evidence="4" id="KW-1185">Reference proteome</keyword>
<accession>A0AAW1VKV6</accession>
<dbReference type="EMBL" id="JBEDUW010000169">
    <property type="protein sequence ID" value="KAK9905215.1"/>
    <property type="molecule type" value="Genomic_DNA"/>
</dbReference>
<keyword evidence="2" id="KW-1133">Transmembrane helix</keyword>
<proteinExistence type="predicted"/>
<organism evidence="3 4">
    <name type="scientific">Rubus argutus</name>
    <name type="common">Southern blackberry</name>
    <dbReference type="NCBI Taxonomy" id="59490"/>
    <lineage>
        <taxon>Eukaryota</taxon>
        <taxon>Viridiplantae</taxon>
        <taxon>Streptophyta</taxon>
        <taxon>Embryophyta</taxon>
        <taxon>Tracheophyta</taxon>
        <taxon>Spermatophyta</taxon>
        <taxon>Magnoliopsida</taxon>
        <taxon>eudicotyledons</taxon>
        <taxon>Gunneridae</taxon>
        <taxon>Pentapetalae</taxon>
        <taxon>rosids</taxon>
        <taxon>fabids</taxon>
        <taxon>Rosales</taxon>
        <taxon>Rosaceae</taxon>
        <taxon>Rosoideae</taxon>
        <taxon>Rosoideae incertae sedis</taxon>
        <taxon>Rubus</taxon>
    </lineage>
</organism>
<feature type="transmembrane region" description="Helical" evidence="2">
    <location>
        <begin position="84"/>
        <end position="110"/>
    </location>
</feature>
<evidence type="ECO:0000256" key="1">
    <source>
        <dbReference type="SAM" id="MobiDB-lite"/>
    </source>
</evidence>
<keyword evidence="2" id="KW-0472">Membrane</keyword>
<evidence type="ECO:0008006" key="5">
    <source>
        <dbReference type="Google" id="ProtNLM"/>
    </source>
</evidence>
<sequence>MEILPGTTIFSISAPSEAAADQLLDRGPWSILGYSFSMHHWPASCRLDDIPLHLISFWIQVLGLKQGQMTYSNARMIGTQIGEFFVLMIQTRMMAVVFLLFVFVWILVLLSPQVSGSLTLLLNPPRLKFNMKDSNFCIYCGRFGHIINTCTFPRHPSSERIGPWMAIPTLCRLPLDTHHNWDRFQHQSYVSRHSCPVYLHQSYATRPWTSLPVTGALVLAQPQQGHWQSTPIILPITSFPDVMSDEAGPSNPLPADKGKAIMDDWDDSSTSISPPPPIIPDVEDMQLAISLSLAELGVPPSQLALAHQEVLLESTLNAPIFSFQPAQQQLPPHDYSSVFAPTPHIYPYIPPFSSPDPRLPIVGPPLNHFPEIALPSVNPASSEPIFSQPIPPLDSLATLTHQFQQLRVRKCIRKALAETDHQLKKYKSLALVSPNPSLPSPPPSTITKPRCGHPPFASSAGRGGQGSYGCPLYGSSPKPSSTIPTLETVGVSSSSDTSVLQASEPLVSTSTMTDFGISS</sequence>
<dbReference type="Proteomes" id="UP001457282">
    <property type="component" value="Unassembled WGS sequence"/>
</dbReference>
<evidence type="ECO:0000313" key="3">
    <source>
        <dbReference type="EMBL" id="KAK9905215.1"/>
    </source>
</evidence>
<gene>
    <name evidence="3" type="ORF">M0R45_000409</name>
</gene>
<comment type="caution">
    <text evidence="3">The sequence shown here is derived from an EMBL/GenBank/DDBJ whole genome shotgun (WGS) entry which is preliminary data.</text>
</comment>
<protein>
    <recommendedName>
        <fullName evidence="5">CCHC-type domain-containing protein</fullName>
    </recommendedName>
</protein>
<name>A0AAW1VKV6_RUBAR</name>
<keyword evidence="2" id="KW-0812">Transmembrane</keyword>
<evidence type="ECO:0000256" key="2">
    <source>
        <dbReference type="SAM" id="Phobius"/>
    </source>
</evidence>
<feature type="region of interest" description="Disordered" evidence="1">
    <location>
        <begin position="433"/>
        <end position="463"/>
    </location>
</feature>
<reference evidence="3 4" key="1">
    <citation type="journal article" date="2023" name="G3 (Bethesda)">
        <title>A chromosome-length genome assembly and annotation of blackberry (Rubus argutus, cv. 'Hillquist').</title>
        <authorList>
            <person name="Bruna T."/>
            <person name="Aryal R."/>
            <person name="Dudchenko O."/>
            <person name="Sargent D.J."/>
            <person name="Mead D."/>
            <person name="Buti M."/>
            <person name="Cavallini A."/>
            <person name="Hytonen T."/>
            <person name="Andres J."/>
            <person name="Pham M."/>
            <person name="Weisz D."/>
            <person name="Mascagni F."/>
            <person name="Usai G."/>
            <person name="Natali L."/>
            <person name="Bassil N."/>
            <person name="Fernandez G.E."/>
            <person name="Lomsadze A."/>
            <person name="Armour M."/>
            <person name="Olukolu B."/>
            <person name="Poorten T."/>
            <person name="Britton C."/>
            <person name="Davik J."/>
            <person name="Ashrafi H."/>
            <person name="Aiden E.L."/>
            <person name="Borodovsky M."/>
            <person name="Worthington M."/>
        </authorList>
    </citation>
    <scope>NUCLEOTIDE SEQUENCE [LARGE SCALE GENOMIC DNA]</scope>
    <source>
        <strain evidence="3">PI 553951</strain>
    </source>
</reference>
<evidence type="ECO:0000313" key="4">
    <source>
        <dbReference type="Proteomes" id="UP001457282"/>
    </source>
</evidence>
<dbReference type="AlphaFoldDB" id="A0AAW1VKV6"/>